<evidence type="ECO:0000313" key="3">
    <source>
        <dbReference type="EMBL" id="KAL3667575.1"/>
    </source>
</evidence>
<dbReference type="Proteomes" id="UP001632037">
    <property type="component" value="Unassembled WGS sequence"/>
</dbReference>
<keyword evidence="4" id="KW-1185">Reference proteome</keyword>
<name>A0ABD3FKZ3_9STRA</name>
<dbReference type="EMBL" id="JBIMZQ010000013">
    <property type="protein sequence ID" value="KAL3667575.1"/>
    <property type="molecule type" value="Genomic_DNA"/>
</dbReference>
<feature type="chain" id="PRO_5044802660" evidence="2">
    <location>
        <begin position="19"/>
        <end position="243"/>
    </location>
</feature>
<dbReference type="AlphaFoldDB" id="A0ABD3FKZ3"/>
<comment type="caution">
    <text evidence="3">The sequence shown here is derived from an EMBL/GenBank/DDBJ whole genome shotgun (WGS) entry which is preliminary data.</text>
</comment>
<organism evidence="3 4">
    <name type="scientific">Phytophthora oleae</name>
    <dbReference type="NCBI Taxonomy" id="2107226"/>
    <lineage>
        <taxon>Eukaryota</taxon>
        <taxon>Sar</taxon>
        <taxon>Stramenopiles</taxon>
        <taxon>Oomycota</taxon>
        <taxon>Peronosporomycetes</taxon>
        <taxon>Peronosporales</taxon>
        <taxon>Peronosporaceae</taxon>
        <taxon>Phytophthora</taxon>
    </lineage>
</organism>
<reference evidence="3 4" key="1">
    <citation type="submission" date="2024-09" db="EMBL/GenBank/DDBJ databases">
        <title>Genome sequencing and assembly of Phytophthora oleae, isolate VK10A, causative agent of rot of olive drupes.</title>
        <authorList>
            <person name="Conti Taguali S."/>
            <person name="Riolo M."/>
            <person name="La Spada F."/>
            <person name="Cacciola S.O."/>
            <person name="Dionisio G."/>
        </authorList>
    </citation>
    <scope>NUCLEOTIDE SEQUENCE [LARGE SCALE GENOMIC DNA]</scope>
    <source>
        <strain evidence="3 4">VK10A</strain>
    </source>
</reference>
<protein>
    <submittedName>
        <fullName evidence="3">Uncharacterized protein</fullName>
    </submittedName>
</protein>
<proteinExistence type="predicted"/>
<evidence type="ECO:0000313" key="4">
    <source>
        <dbReference type="Proteomes" id="UP001632037"/>
    </source>
</evidence>
<accession>A0ABD3FKZ3</accession>
<evidence type="ECO:0000256" key="1">
    <source>
        <dbReference type="SAM" id="MobiDB-lite"/>
    </source>
</evidence>
<gene>
    <name evidence="3" type="ORF">V7S43_007129</name>
</gene>
<feature type="region of interest" description="Disordered" evidence="1">
    <location>
        <begin position="170"/>
        <end position="243"/>
    </location>
</feature>
<sequence>MLTYMLTLITLGFNEVLANSAQRKLNVLWCFHKKGYDLLSNKTNTEWTPAWKKLYSRGNELLPQKTRLQIKSSTIAREVLRLREHYPDTNWVMCYAMRELVASEEAFAKARRVVEQADRNCEQALTDDRDRRLESHRQNYKVLKGEVEDEIRFGGEQKDGYFAPFQAVLSGKESSGDDDDGSEFEGPAEAPSPSRMPHTRSRGSVSPLSVSDDAEYAGSLQQSEAEKTEEASDPDAGESRPDN</sequence>
<keyword evidence="2" id="KW-0732">Signal</keyword>
<feature type="signal peptide" evidence="2">
    <location>
        <begin position="1"/>
        <end position="18"/>
    </location>
</feature>
<evidence type="ECO:0000256" key="2">
    <source>
        <dbReference type="SAM" id="SignalP"/>
    </source>
</evidence>